<dbReference type="PANTHER" id="PTHR31912">
    <property type="entry name" value="IP13529P"/>
    <property type="match status" value="1"/>
</dbReference>
<keyword evidence="2" id="KW-1185">Reference proteome</keyword>
<sequence>MQMVLWAMRNCKPKSIGVKTVQCVSEVGNMFYANDVQDIISRDFQNPETAVQLCFYPEETNGEMSEVWHGQHWREYPLDMLTPAYESKAGKCFYVNEIAQLRDGKMVIPYIWITYQGKVHARCYEILKTALGFEVNSRSDIRLDAELLSRNYFDLVELYGGNAMPNPYHEQCDSEDLYTIWMPLWADDVSGARSKQYQKHVNIYMGNSNLPGKLVQQEYFVHFVSASQEATVPEILGAVGKLIEETHTDPVKCYDTRKHRPCRFRILTSNLQGDNPQQSKCSHVGHSGLHWCRICNVGGPAEVRESNNGYHSLYKMRPRIAHKSEDMLMSIKEQLRLASFGVDEPIKKLAKADGMKDKIAHHWIDLMLEKARELKVSQLTLTTNEVSSEVLGWLATQSKQPYNPILDMKYIEACRDTPVEILHTILLGIGKYAWHNLHTSWNSKQLETFAIRFRSTDINGLNYHNGLVGKHFKTIMQVTTFQLQDLATPGQLGLSRTVGELGALLWMAEIDNLEAYLSNLTILIDNVLDVFAVLDPSKILVKIKLHLLKHLPDHIRRFGPAVRFATEAFECFNRIFRASSVLSNHQAPSHDIARKKWCWWDTDSQVWARAGVGVSDVLQTSPILQHHLGWTPPEKFAPGSVGLIPVAETKAMQACTQNVWYPTIEVPAQTGDICPVGLWVVVRTQDEVLSRPNAKQSPEGVVTVEKYVVGAEKHHYFGMPILFRPVQETPTLFATKAQDVQFILNVQHDCGACGCTLTGSQGRRIEREISMLFETIVNHTDQAKFVINTHALHNAARIRAYLPQDLTACG</sequence>
<gene>
    <name evidence="1" type="ORF">FA13DRAFT_1756382</name>
</gene>
<name>A0A4Y7SWU5_COPMI</name>
<comment type="caution">
    <text evidence="1">The sequence shown here is derived from an EMBL/GenBank/DDBJ whole genome shotgun (WGS) entry which is preliminary data.</text>
</comment>
<dbReference type="PANTHER" id="PTHR31912:SF34">
    <property type="entry name" value="NOTOCHORD-RELATED PROTEIN"/>
    <property type="match status" value="1"/>
</dbReference>
<proteinExistence type="predicted"/>
<organism evidence="1 2">
    <name type="scientific">Coprinellus micaceus</name>
    <name type="common">Glistening ink-cap mushroom</name>
    <name type="synonym">Coprinus micaceus</name>
    <dbReference type="NCBI Taxonomy" id="71717"/>
    <lineage>
        <taxon>Eukaryota</taxon>
        <taxon>Fungi</taxon>
        <taxon>Dikarya</taxon>
        <taxon>Basidiomycota</taxon>
        <taxon>Agaricomycotina</taxon>
        <taxon>Agaricomycetes</taxon>
        <taxon>Agaricomycetidae</taxon>
        <taxon>Agaricales</taxon>
        <taxon>Agaricineae</taxon>
        <taxon>Psathyrellaceae</taxon>
        <taxon>Coprinellus</taxon>
    </lineage>
</organism>
<accession>A0A4Y7SWU5</accession>
<dbReference type="AlphaFoldDB" id="A0A4Y7SWU5"/>
<dbReference type="EMBL" id="QPFP01000049">
    <property type="protein sequence ID" value="TEB26327.1"/>
    <property type="molecule type" value="Genomic_DNA"/>
</dbReference>
<dbReference type="Proteomes" id="UP000298030">
    <property type="component" value="Unassembled WGS sequence"/>
</dbReference>
<reference evidence="1 2" key="1">
    <citation type="journal article" date="2019" name="Nat. Ecol. Evol.">
        <title>Megaphylogeny resolves global patterns of mushroom evolution.</title>
        <authorList>
            <person name="Varga T."/>
            <person name="Krizsan K."/>
            <person name="Foldi C."/>
            <person name="Dima B."/>
            <person name="Sanchez-Garcia M."/>
            <person name="Sanchez-Ramirez S."/>
            <person name="Szollosi G.J."/>
            <person name="Szarkandi J.G."/>
            <person name="Papp V."/>
            <person name="Albert L."/>
            <person name="Andreopoulos W."/>
            <person name="Angelini C."/>
            <person name="Antonin V."/>
            <person name="Barry K.W."/>
            <person name="Bougher N.L."/>
            <person name="Buchanan P."/>
            <person name="Buyck B."/>
            <person name="Bense V."/>
            <person name="Catcheside P."/>
            <person name="Chovatia M."/>
            <person name="Cooper J."/>
            <person name="Damon W."/>
            <person name="Desjardin D."/>
            <person name="Finy P."/>
            <person name="Geml J."/>
            <person name="Haridas S."/>
            <person name="Hughes K."/>
            <person name="Justo A."/>
            <person name="Karasinski D."/>
            <person name="Kautmanova I."/>
            <person name="Kiss B."/>
            <person name="Kocsube S."/>
            <person name="Kotiranta H."/>
            <person name="LaButti K.M."/>
            <person name="Lechner B.E."/>
            <person name="Liimatainen K."/>
            <person name="Lipzen A."/>
            <person name="Lukacs Z."/>
            <person name="Mihaltcheva S."/>
            <person name="Morgado L.N."/>
            <person name="Niskanen T."/>
            <person name="Noordeloos M.E."/>
            <person name="Ohm R.A."/>
            <person name="Ortiz-Santana B."/>
            <person name="Ovrebo C."/>
            <person name="Racz N."/>
            <person name="Riley R."/>
            <person name="Savchenko A."/>
            <person name="Shiryaev A."/>
            <person name="Soop K."/>
            <person name="Spirin V."/>
            <person name="Szebenyi C."/>
            <person name="Tomsovsky M."/>
            <person name="Tulloss R.E."/>
            <person name="Uehling J."/>
            <person name="Grigoriev I.V."/>
            <person name="Vagvolgyi C."/>
            <person name="Papp T."/>
            <person name="Martin F.M."/>
            <person name="Miettinen O."/>
            <person name="Hibbett D.S."/>
            <person name="Nagy L.G."/>
        </authorList>
    </citation>
    <scope>NUCLEOTIDE SEQUENCE [LARGE SCALE GENOMIC DNA]</scope>
    <source>
        <strain evidence="1 2">FP101781</strain>
    </source>
</reference>
<dbReference type="OrthoDB" id="2506088at2759"/>
<protein>
    <submittedName>
        <fullName evidence="1">Uncharacterized protein</fullName>
    </submittedName>
</protein>
<dbReference type="STRING" id="71717.A0A4Y7SWU5"/>
<evidence type="ECO:0000313" key="2">
    <source>
        <dbReference type="Proteomes" id="UP000298030"/>
    </source>
</evidence>
<evidence type="ECO:0000313" key="1">
    <source>
        <dbReference type="EMBL" id="TEB26327.1"/>
    </source>
</evidence>